<proteinExistence type="predicted"/>
<keyword evidence="1" id="KW-0472">Membrane</keyword>
<evidence type="ECO:0000313" key="3">
    <source>
        <dbReference type="Proteomes" id="UP000002408"/>
    </source>
</evidence>
<feature type="transmembrane region" description="Helical" evidence="1">
    <location>
        <begin position="69"/>
        <end position="91"/>
    </location>
</feature>
<name>A7IB01_METB6</name>
<dbReference type="EMBL" id="CP000780">
    <property type="protein sequence ID" value="ABS56912.1"/>
    <property type="molecule type" value="Genomic_DNA"/>
</dbReference>
<feature type="transmembrane region" description="Helical" evidence="1">
    <location>
        <begin position="30"/>
        <end position="53"/>
    </location>
</feature>
<dbReference type="Proteomes" id="UP000002408">
    <property type="component" value="Chromosome"/>
</dbReference>
<organism evidence="2 3">
    <name type="scientific">Methanoregula boonei (strain DSM 21154 / JCM 14090 / 6A8)</name>
    <dbReference type="NCBI Taxonomy" id="456442"/>
    <lineage>
        <taxon>Archaea</taxon>
        <taxon>Methanobacteriati</taxon>
        <taxon>Methanobacteriota</taxon>
        <taxon>Stenosarchaea group</taxon>
        <taxon>Methanomicrobia</taxon>
        <taxon>Methanomicrobiales</taxon>
        <taxon>Methanoregulaceae</taxon>
        <taxon>Methanoregula</taxon>
    </lineage>
</organism>
<keyword evidence="1" id="KW-0812">Transmembrane</keyword>
<dbReference type="KEGG" id="mbn:Mboo_2398"/>
<gene>
    <name evidence="2" type="ordered locus">Mboo_2398</name>
</gene>
<dbReference type="GeneID" id="5412121"/>
<protein>
    <submittedName>
        <fullName evidence="2">Uncharacterized protein</fullName>
    </submittedName>
</protein>
<dbReference type="RefSeq" id="WP_012107974.1">
    <property type="nucleotide sequence ID" value="NC_009712.1"/>
</dbReference>
<dbReference type="AlphaFoldDB" id="A7IB01"/>
<keyword evidence="3" id="KW-1185">Reference proteome</keyword>
<sequence>MQTQSHEMTVQDQGSREPAALVARTMDTLALTWSIGIGIGYLFLISLICWIGYRCFLVYHAGISGDYPFITAELGTDLLIVAAYFGIALVLRKMGYI</sequence>
<dbReference type="STRING" id="456442.Mboo_2398"/>
<accession>A7IB01</accession>
<keyword evidence="1" id="KW-1133">Transmembrane helix</keyword>
<evidence type="ECO:0000256" key="1">
    <source>
        <dbReference type="SAM" id="Phobius"/>
    </source>
</evidence>
<evidence type="ECO:0000313" key="2">
    <source>
        <dbReference type="EMBL" id="ABS56912.1"/>
    </source>
</evidence>
<reference evidence="3" key="1">
    <citation type="journal article" date="2015" name="Microbiology">
        <title>Genome of Methanoregula boonei 6A8 reveals adaptations to oligotrophic peatland environments.</title>
        <authorList>
            <person name="Braeuer S."/>
            <person name="Cadillo-Quiroz H."/>
            <person name="Kyrpides N."/>
            <person name="Woyke T."/>
            <person name="Goodwin L."/>
            <person name="Detter C."/>
            <person name="Podell S."/>
            <person name="Yavitt J.B."/>
            <person name="Zinder S.H."/>
        </authorList>
    </citation>
    <scope>NUCLEOTIDE SEQUENCE [LARGE SCALE GENOMIC DNA]</scope>
    <source>
        <strain evidence="3">DSM 21154 / JCM 14090 / 6A8</strain>
    </source>
</reference>
<dbReference type="HOGENOM" id="CLU_2340137_0_0_2"/>